<comment type="caution">
    <text evidence="2">The sequence shown here is derived from an EMBL/GenBank/DDBJ whole genome shotgun (WGS) entry which is preliminary data.</text>
</comment>
<accession>A0A843V7S8</accession>
<evidence type="ECO:0000313" key="3">
    <source>
        <dbReference type="Proteomes" id="UP000652761"/>
    </source>
</evidence>
<sequence length="341" mass="36545">MLTPVRFTKRVLRRKELGLLRCHRSTLHFVHACGLPQDAPPDSLLPPATFNDDSAKEWIAYLNSLLTSLGPHREAFLIKRARYLDDVWSAVSSGARELGLYPQTVIPRPLESVLPSDTVSPSRCSTQPETRVGPDISLHVPSSKVANSPHDGADGATFSPHISMHVDPASTVHAGKYTVTGQDDLSHVPDPGETNNNGGGSFVPLSPASDLPVAIKKVEVAIKPSEHLSDVENSGVTSPLNASEPDSSEACVIFGDHGSDRSPRALEALEAQLAPLCSEAVDIIGQISMVRDQQASLLSTKRDKSARATLLHVLASHLDRSTAEHMQNSVALATRLPSLEA</sequence>
<dbReference type="AlphaFoldDB" id="A0A843V7S8"/>
<reference evidence="2" key="1">
    <citation type="submission" date="2017-07" db="EMBL/GenBank/DDBJ databases">
        <title>Taro Niue Genome Assembly and Annotation.</title>
        <authorList>
            <person name="Atibalentja N."/>
            <person name="Keating K."/>
            <person name="Fields C.J."/>
        </authorList>
    </citation>
    <scope>NUCLEOTIDE SEQUENCE</scope>
    <source>
        <strain evidence="2">Niue_2</strain>
        <tissue evidence="2">Leaf</tissue>
    </source>
</reference>
<evidence type="ECO:0000256" key="1">
    <source>
        <dbReference type="SAM" id="MobiDB-lite"/>
    </source>
</evidence>
<organism evidence="2 3">
    <name type="scientific">Colocasia esculenta</name>
    <name type="common">Wild taro</name>
    <name type="synonym">Arum esculentum</name>
    <dbReference type="NCBI Taxonomy" id="4460"/>
    <lineage>
        <taxon>Eukaryota</taxon>
        <taxon>Viridiplantae</taxon>
        <taxon>Streptophyta</taxon>
        <taxon>Embryophyta</taxon>
        <taxon>Tracheophyta</taxon>
        <taxon>Spermatophyta</taxon>
        <taxon>Magnoliopsida</taxon>
        <taxon>Liliopsida</taxon>
        <taxon>Araceae</taxon>
        <taxon>Aroideae</taxon>
        <taxon>Colocasieae</taxon>
        <taxon>Colocasia</taxon>
    </lineage>
</organism>
<name>A0A843V7S8_COLES</name>
<protein>
    <submittedName>
        <fullName evidence="2">Uncharacterized protein</fullName>
    </submittedName>
</protein>
<feature type="compositionally biased region" description="Polar residues" evidence="1">
    <location>
        <begin position="115"/>
        <end position="129"/>
    </location>
</feature>
<keyword evidence="3" id="KW-1185">Reference proteome</keyword>
<evidence type="ECO:0000313" key="2">
    <source>
        <dbReference type="EMBL" id="MQL92391.1"/>
    </source>
</evidence>
<proteinExistence type="predicted"/>
<dbReference type="EMBL" id="NMUH01001442">
    <property type="protein sequence ID" value="MQL92391.1"/>
    <property type="molecule type" value="Genomic_DNA"/>
</dbReference>
<feature type="region of interest" description="Disordered" evidence="1">
    <location>
        <begin position="112"/>
        <end position="136"/>
    </location>
</feature>
<gene>
    <name evidence="2" type="ORF">Taro_025014</name>
</gene>
<feature type="region of interest" description="Disordered" evidence="1">
    <location>
        <begin position="181"/>
        <end position="204"/>
    </location>
</feature>
<dbReference type="Proteomes" id="UP000652761">
    <property type="component" value="Unassembled WGS sequence"/>
</dbReference>